<evidence type="ECO:0000313" key="3">
    <source>
        <dbReference type="Proteomes" id="UP000029989"/>
    </source>
</evidence>
<dbReference type="PANTHER" id="PTHR43581:SF4">
    <property type="entry name" value="ATP_GTP PHOSPHATASE"/>
    <property type="match status" value="1"/>
</dbReference>
<evidence type="ECO:0000259" key="1">
    <source>
        <dbReference type="SMART" id="SM00382"/>
    </source>
</evidence>
<dbReference type="InterPro" id="IPR027417">
    <property type="entry name" value="P-loop_NTPase"/>
</dbReference>
<dbReference type="GO" id="GO:0016887">
    <property type="term" value="F:ATP hydrolysis activity"/>
    <property type="evidence" value="ECO:0007669"/>
    <property type="project" value="InterPro"/>
</dbReference>
<accession>A0A0A0EYX5</accession>
<dbReference type="GO" id="GO:0005524">
    <property type="term" value="F:ATP binding"/>
    <property type="evidence" value="ECO:0007669"/>
    <property type="project" value="InterPro"/>
</dbReference>
<dbReference type="InterPro" id="IPR003593">
    <property type="entry name" value="AAA+_ATPase"/>
</dbReference>
<dbReference type="InterPro" id="IPR003959">
    <property type="entry name" value="ATPase_AAA_core"/>
</dbReference>
<dbReference type="InterPro" id="IPR051396">
    <property type="entry name" value="Bact_Antivir_Def_Nuclease"/>
</dbReference>
<protein>
    <recommendedName>
        <fullName evidence="1">AAA+ ATPase domain-containing protein</fullName>
    </recommendedName>
</protein>
<dbReference type="EMBL" id="AVPT01000015">
    <property type="protein sequence ID" value="KGM56166.1"/>
    <property type="molecule type" value="Genomic_DNA"/>
</dbReference>
<dbReference type="SMART" id="SM00382">
    <property type="entry name" value="AAA"/>
    <property type="match status" value="1"/>
</dbReference>
<dbReference type="Gene3D" id="3.40.50.300">
    <property type="entry name" value="P-loop containing nucleotide triphosphate hydrolases"/>
    <property type="match status" value="2"/>
</dbReference>
<dbReference type="Pfam" id="PF13304">
    <property type="entry name" value="AAA_21"/>
    <property type="match status" value="1"/>
</dbReference>
<comment type="caution">
    <text evidence="2">The sequence shown here is derived from an EMBL/GenBank/DDBJ whole genome shotgun (WGS) entry which is preliminary data.</text>
</comment>
<dbReference type="RefSeq" id="WP_036211167.1">
    <property type="nucleotide sequence ID" value="NZ_AVPT01000015.1"/>
</dbReference>
<dbReference type="SUPFAM" id="SSF52540">
    <property type="entry name" value="P-loop containing nucleoside triphosphate hydrolases"/>
    <property type="match status" value="1"/>
</dbReference>
<sequence>MAAPQIRRFELTRFRGIEALVWWPAPGVNLILGGGDVGKSTLLEAIALLLYPTNGFVLSDTDYFNRLVENELLIEAVMSLPDASGIHDQSWTAWPWEWDGEQAVLPDPEADGPVRDPVYRVRVRGTSELDLAYEVIQPDGSVVSFPTALRRRIGLVRLAADDRSDRDLRLIQGGALDRLLDDRALRARLGRHLAQDGLQGQLVDDARARLTALDVDLTNRHLPHGLGLGFVGGPGVSINSLVGLTSDKDGVALPMTSWGAGTRRLAALTIADNLQDGAPIILIDEIERGLEPYRQAALMRTLDERPSQTMVTTHSGFAITAATGATLWHLDAAGSIGKLPTEKVSALQQRDPAALLSRLTVIVEGITEVGFLEVLLERHVAPNWGAYGLYIADGGGNDRVLQLLEGLLSGGVRFAGMADREAGNPAPERWARVQRASGDRLLRWNEGNLESNVLPLFGVQRLQTLITDPDNRKTGQRRRSLIDRLGLAPEATLEQISVAAGDGLMQVVVEAALGNIPPDIVGDERRKMFKGHASQWFKSHAGGRELANKVFELDLWPRLEPRFARFLAVLRQAVHD</sequence>
<dbReference type="eggNOG" id="COG1195">
    <property type="taxonomic scope" value="Bacteria"/>
</dbReference>
<reference evidence="2 3" key="1">
    <citation type="journal article" date="2015" name="Stand. Genomic Sci.">
        <title>Genomic information of the arsenic-resistant bacterium Lysobacter arseniciresistens type strain ZS79(T) and comparison of Lysobacter draft genomes.</title>
        <authorList>
            <person name="Liu L."/>
            <person name="Zhang S."/>
            <person name="Luo M."/>
            <person name="Wang G."/>
        </authorList>
    </citation>
    <scope>NUCLEOTIDE SEQUENCE [LARGE SCALE GENOMIC DNA]</scope>
    <source>
        <strain evidence="2 3">ZS79</strain>
    </source>
</reference>
<dbReference type="PANTHER" id="PTHR43581">
    <property type="entry name" value="ATP/GTP PHOSPHATASE"/>
    <property type="match status" value="1"/>
</dbReference>
<name>A0A0A0EYX5_9GAMM</name>
<gene>
    <name evidence="2" type="ORF">N799_05085</name>
</gene>
<dbReference type="AlphaFoldDB" id="A0A0A0EYX5"/>
<dbReference type="OrthoDB" id="3322489at2"/>
<feature type="domain" description="AAA+ ATPase" evidence="1">
    <location>
        <begin position="25"/>
        <end position="334"/>
    </location>
</feature>
<organism evidence="2 3">
    <name type="scientific">Lysobacter arseniciresistens ZS79</name>
    <dbReference type="NCBI Taxonomy" id="913325"/>
    <lineage>
        <taxon>Bacteria</taxon>
        <taxon>Pseudomonadati</taxon>
        <taxon>Pseudomonadota</taxon>
        <taxon>Gammaproteobacteria</taxon>
        <taxon>Lysobacterales</taxon>
        <taxon>Lysobacteraceae</taxon>
        <taxon>Novilysobacter</taxon>
    </lineage>
</organism>
<dbReference type="STRING" id="913325.N799_05085"/>
<evidence type="ECO:0000313" key="2">
    <source>
        <dbReference type="EMBL" id="KGM56166.1"/>
    </source>
</evidence>
<proteinExistence type="predicted"/>
<dbReference type="Proteomes" id="UP000029989">
    <property type="component" value="Unassembled WGS sequence"/>
</dbReference>
<keyword evidence="3" id="KW-1185">Reference proteome</keyword>